<gene>
    <name evidence="1" type="ORF">HMPREF9436_02649</name>
</gene>
<sequence>MVAGLFLMVRVLSYFVEILLASRRLPPKAAIIFSVWSSFLLGDKKAAALIFKA</sequence>
<dbReference type="EMBL" id="AECU01000197">
    <property type="protein sequence ID" value="EFQ05815.1"/>
    <property type="molecule type" value="Genomic_DNA"/>
</dbReference>
<dbReference type="AlphaFoldDB" id="E2ZLU0"/>
<proteinExistence type="predicted"/>
<organism evidence="1 2">
    <name type="scientific">Faecalibacterium cf. prausnitzii KLE1255</name>
    <dbReference type="NCBI Taxonomy" id="748224"/>
    <lineage>
        <taxon>Bacteria</taxon>
        <taxon>Bacillati</taxon>
        <taxon>Bacillota</taxon>
        <taxon>Clostridia</taxon>
        <taxon>Eubacteriales</taxon>
        <taxon>Oscillospiraceae</taxon>
        <taxon>Faecalibacterium</taxon>
    </lineage>
</organism>
<protein>
    <submittedName>
        <fullName evidence="1">Uncharacterized protein</fullName>
    </submittedName>
</protein>
<name>E2ZLU0_9FIRM</name>
<evidence type="ECO:0000313" key="1">
    <source>
        <dbReference type="EMBL" id="EFQ05815.1"/>
    </source>
</evidence>
<accession>E2ZLU0</accession>
<dbReference type="STRING" id="748224.HMPREF9436_02649"/>
<reference evidence="1 2" key="1">
    <citation type="submission" date="2010-08" db="EMBL/GenBank/DDBJ databases">
        <authorList>
            <person name="Weinstock G."/>
            <person name="Sodergren E."/>
            <person name="Clifton S."/>
            <person name="Fulton L."/>
            <person name="Fulton B."/>
            <person name="Courtney L."/>
            <person name="Fronick C."/>
            <person name="Harrison M."/>
            <person name="Strong C."/>
            <person name="Farmer C."/>
            <person name="Delahaunty K."/>
            <person name="Markovic C."/>
            <person name="Hall O."/>
            <person name="Minx P."/>
            <person name="Tomlinson C."/>
            <person name="Mitreva M."/>
            <person name="Hou S."/>
            <person name="Chen J."/>
            <person name="Wollam A."/>
            <person name="Pepin K.H."/>
            <person name="Johnson M."/>
            <person name="Bhonagiri V."/>
            <person name="Zhang X."/>
            <person name="Suruliraj S."/>
            <person name="Warren W."/>
            <person name="Chinwalla A."/>
            <person name="Mardis E.R."/>
            <person name="Wilson R.K."/>
        </authorList>
    </citation>
    <scope>NUCLEOTIDE SEQUENCE [LARGE SCALE GENOMIC DNA]</scope>
    <source>
        <strain evidence="1 2">KLE1255</strain>
    </source>
</reference>
<dbReference type="HOGENOM" id="CLU_3073224_0_0_9"/>
<feature type="non-terminal residue" evidence="1">
    <location>
        <position position="53"/>
    </location>
</feature>
<dbReference type="Proteomes" id="UP000006028">
    <property type="component" value="Unassembled WGS sequence"/>
</dbReference>
<comment type="caution">
    <text evidence="1">The sequence shown here is derived from an EMBL/GenBank/DDBJ whole genome shotgun (WGS) entry which is preliminary data.</text>
</comment>
<evidence type="ECO:0000313" key="2">
    <source>
        <dbReference type="Proteomes" id="UP000006028"/>
    </source>
</evidence>